<accession>A0A7S3VE80</accession>
<reference evidence="6" key="1">
    <citation type="submission" date="2021-01" db="EMBL/GenBank/DDBJ databases">
        <authorList>
            <person name="Corre E."/>
            <person name="Pelletier E."/>
            <person name="Niang G."/>
            <person name="Scheremetjew M."/>
            <person name="Finn R."/>
            <person name="Kale V."/>
            <person name="Holt S."/>
            <person name="Cochrane G."/>
            <person name="Meng A."/>
            <person name="Brown T."/>
            <person name="Cohen L."/>
        </authorList>
    </citation>
    <scope>NUCLEOTIDE SEQUENCE</scope>
    <source>
        <strain evidence="6">MM31A-1</strain>
    </source>
</reference>
<dbReference type="GO" id="GO:0004930">
    <property type="term" value="F:G protein-coupled receptor activity"/>
    <property type="evidence" value="ECO:0007669"/>
    <property type="project" value="TreeGrafter"/>
</dbReference>
<dbReference type="GO" id="GO:0007189">
    <property type="term" value="P:adenylate cyclase-activating G protein-coupled receptor signaling pathway"/>
    <property type="evidence" value="ECO:0007669"/>
    <property type="project" value="TreeGrafter"/>
</dbReference>
<sequence length="492" mass="55913">MDPSPPQSYDSSFYFTKAAVVITGVTGSLSSIASITILSIILRSERKLSTTYHRILFFMSFWDILASIAVALTTLPMPKDVIYPYSGFTLGNSASCTTQGFLIFSGAALVFGGNVALNVYYLCAIRYKIRDDQCRRILEPVLLLMVLSFSLIPSIIFLEWGFFKPTPFSPFCALGPYPWDRNTPHGPFKQIKTVFFVGIFAGLTIILVSMALIVCSVYQFERQSLNTIRRSSSLQFSSASLRARAGLEVRHDDNGTHRRRESDRVRQEEQEALHLNTKRIMFEAMLYVCAFLSTHLFFFCTFLIPEKWYLQMLRLMFAPLQGFFNALIFIYHKIHLLRVANDGLSFSQAVRNVLLLPINVPDVLISDLIVLAEDEYYAKRLTLDKRLYVTTDRFQHENVEGSSESESDDDRSFSSTSARMMLEIEEQQVNLSESFYNIELHQSRERVPMEEIDGNSGGSQDLSGCLSSCDDRNLDDLHLATIEEEVLTINDI</sequence>
<dbReference type="Gene3D" id="1.20.1070.10">
    <property type="entry name" value="Rhodopsin 7-helix transmembrane proteins"/>
    <property type="match status" value="1"/>
</dbReference>
<dbReference type="PANTHER" id="PTHR23112">
    <property type="entry name" value="G PROTEIN-COUPLED RECEPTOR 157-RELATED"/>
    <property type="match status" value="1"/>
</dbReference>
<dbReference type="AlphaFoldDB" id="A0A7S3VE80"/>
<keyword evidence="2 5" id="KW-0812">Transmembrane</keyword>
<evidence type="ECO:0000256" key="3">
    <source>
        <dbReference type="ARBA" id="ARBA00022989"/>
    </source>
</evidence>
<protein>
    <recommendedName>
        <fullName evidence="7">G-protein coupled receptors family 1 profile domain-containing protein</fullName>
    </recommendedName>
</protein>
<feature type="transmembrane region" description="Helical" evidence="5">
    <location>
        <begin position="194"/>
        <end position="220"/>
    </location>
</feature>
<comment type="subcellular location">
    <subcellularLocation>
        <location evidence="1">Membrane</location>
        <topology evidence="1">Multi-pass membrane protein</topology>
    </subcellularLocation>
</comment>
<dbReference type="EMBL" id="HBIO01026079">
    <property type="protein sequence ID" value="CAE0475163.1"/>
    <property type="molecule type" value="Transcribed_RNA"/>
</dbReference>
<proteinExistence type="predicted"/>
<dbReference type="GO" id="GO:0005886">
    <property type="term" value="C:plasma membrane"/>
    <property type="evidence" value="ECO:0007669"/>
    <property type="project" value="TreeGrafter"/>
</dbReference>
<evidence type="ECO:0008006" key="7">
    <source>
        <dbReference type="Google" id="ProtNLM"/>
    </source>
</evidence>
<keyword evidence="3 5" id="KW-1133">Transmembrane helix</keyword>
<gene>
    <name evidence="6" type="ORF">CDEB00056_LOCUS20016</name>
</gene>
<name>A0A7S3VE80_9STRA</name>
<keyword evidence="4 5" id="KW-0472">Membrane</keyword>
<evidence type="ECO:0000256" key="5">
    <source>
        <dbReference type="SAM" id="Phobius"/>
    </source>
</evidence>
<evidence type="ECO:0000313" key="6">
    <source>
        <dbReference type="EMBL" id="CAE0475163.1"/>
    </source>
</evidence>
<evidence type="ECO:0000256" key="2">
    <source>
        <dbReference type="ARBA" id="ARBA00022692"/>
    </source>
</evidence>
<dbReference type="SUPFAM" id="SSF81321">
    <property type="entry name" value="Family A G protein-coupled receptor-like"/>
    <property type="match status" value="1"/>
</dbReference>
<organism evidence="6">
    <name type="scientific">Chaetoceros debilis</name>
    <dbReference type="NCBI Taxonomy" id="122233"/>
    <lineage>
        <taxon>Eukaryota</taxon>
        <taxon>Sar</taxon>
        <taxon>Stramenopiles</taxon>
        <taxon>Ochrophyta</taxon>
        <taxon>Bacillariophyta</taxon>
        <taxon>Coscinodiscophyceae</taxon>
        <taxon>Chaetocerotophycidae</taxon>
        <taxon>Chaetocerotales</taxon>
        <taxon>Chaetocerotaceae</taxon>
        <taxon>Chaetoceros</taxon>
    </lineage>
</organism>
<feature type="transmembrane region" description="Helical" evidence="5">
    <location>
        <begin position="97"/>
        <end position="121"/>
    </location>
</feature>
<feature type="transmembrane region" description="Helical" evidence="5">
    <location>
        <begin position="141"/>
        <end position="163"/>
    </location>
</feature>
<feature type="transmembrane region" description="Helical" evidence="5">
    <location>
        <begin position="284"/>
        <end position="304"/>
    </location>
</feature>
<evidence type="ECO:0000256" key="4">
    <source>
        <dbReference type="ARBA" id="ARBA00023136"/>
    </source>
</evidence>
<feature type="transmembrane region" description="Helical" evidence="5">
    <location>
        <begin position="310"/>
        <end position="331"/>
    </location>
</feature>
<feature type="transmembrane region" description="Helical" evidence="5">
    <location>
        <begin position="20"/>
        <end position="43"/>
    </location>
</feature>
<evidence type="ECO:0000256" key="1">
    <source>
        <dbReference type="ARBA" id="ARBA00004141"/>
    </source>
</evidence>
<feature type="transmembrane region" description="Helical" evidence="5">
    <location>
        <begin position="55"/>
        <end position="77"/>
    </location>
</feature>
<dbReference type="PANTHER" id="PTHR23112:SF0">
    <property type="entry name" value="TRANSMEMBRANE PROTEIN 116"/>
    <property type="match status" value="1"/>
</dbReference>